<dbReference type="SUPFAM" id="SSF54518">
    <property type="entry name" value="Tubby C-terminal domain-like"/>
    <property type="match status" value="1"/>
</dbReference>
<gene>
    <name evidence="9" type="primary">si:dkey-220f10.4</name>
</gene>
<evidence type="ECO:0000256" key="2">
    <source>
        <dbReference type="ARBA" id="ARBA00004613"/>
    </source>
</evidence>
<dbReference type="KEGG" id="ipu:108273760"/>
<dbReference type="FunFam" id="3.20.90.10:FF:000001">
    <property type="entry name" value="Tubby-like protein"/>
    <property type="match status" value="1"/>
</dbReference>
<dbReference type="InterPro" id="IPR000007">
    <property type="entry name" value="Tubby_C"/>
</dbReference>
<reference evidence="9" key="2">
    <citation type="submission" date="2025-08" db="UniProtKB">
        <authorList>
            <consortium name="RefSeq"/>
        </authorList>
    </citation>
    <scope>IDENTIFICATION</scope>
    <source>
        <tissue evidence="9">Blood</tissue>
    </source>
</reference>
<feature type="region of interest" description="Disordered" evidence="6">
    <location>
        <begin position="209"/>
        <end position="274"/>
    </location>
</feature>
<feature type="region of interest" description="Disordered" evidence="6">
    <location>
        <begin position="51"/>
        <end position="70"/>
    </location>
</feature>
<dbReference type="InterPro" id="IPR005398">
    <property type="entry name" value="Tubby_N"/>
</dbReference>
<dbReference type="InterPro" id="IPR018066">
    <property type="entry name" value="Tubby_C_CS"/>
</dbReference>
<dbReference type="Proteomes" id="UP000221080">
    <property type="component" value="Chromosome 13"/>
</dbReference>
<feature type="region of interest" description="Disordered" evidence="6">
    <location>
        <begin position="130"/>
        <end position="155"/>
    </location>
</feature>
<keyword evidence="8" id="KW-1185">Reference proteome</keyword>
<dbReference type="GO" id="GO:0005576">
    <property type="term" value="C:extracellular region"/>
    <property type="evidence" value="ECO:0007669"/>
    <property type="project" value="UniProtKB-SubCell"/>
</dbReference>
<accession>A0A2D0S947</accession>
<dbReference type="PANTHER" id="PTHR16517:SF111">
    <property type="entry name" value="SI:DKEY-220F10.4"/>
    <property type="match status" value="1"/>
</dbReference>
<dbReference type="Gene3D" id="3.20.90.10">
    <property type="entry name" value="Tubby Protein, Chain A"/>
    <property type="match status" value="1"/>
</dbReference>
<evidence type="ECO:0000313" key="9">
    <source>
        <dbReference type="RefSeq" id="XP_017338749.1"/>
    </source>
</evidence>
<name>A0A2D0S947_ICTPU</name>
<evidence type="ECO:0000256" key="6">
    <source>
        <dbReference type="SAM" id="MobiDB-lite"/>
    </source>
</evidence>
<dbReference type="PRINTS" id="PR01574">
    <property type="entry name" value="TUBBYPROTEIN"/>
</dbReference>
<protein>
    <submittedName>
        <fullName evidence="9">Tubby protein homolog</fullName>
    </submittedName>
</protein>
<evidence type="ECO:0000313" key="8">
    <source>
        <dbReference type="Proteomes" id="UP000221080"/>
    </source>
</evidence>
<dbReference type="RefSeq" id="XP_017338749.1">
    <property type="nucleotide sequence ID" value="XM_017483260.3"/>
</dbReference>
<dbReference type="PRINTS" id="PR01573">
    <property type="entry name" value="SUPERTUBBY"/>
</dbReference>
<sequence>MNLPLHVCGLNKTVTCQQTNMEDREMWQQKLDKQRTLLMKKQQKRRASAQMITANHDARSKNRRQKSAAEDTALLISQSQSNTSLNDTQLEQGYDNMLEEINLDEMTISSQMIPEDTMPPVAPKIKTIDLDTDNQTTPKHSPNTPNQSEEKKMKKKVVKKTQAKLLERYDVGEGQDTQKKKTLKKKEKKKTEEAQIEIDSVLEFNITEENKTEIESEDEQEGWAKSPVPPTPKKKQLLSTSALYVSEDETEVKENKKENPKSQKKSQKSTKNDYDLASLNSNFRRFSSESDSSDMGKSSPVSLEDLEHFALRPAARDMTIQCRITRDRRGMERGIYPTYYLHMEKEDGKKVFLMAGRKRKKSTTSNYLISIDPTDLSRDTSSYIGKLRSNVLGTKFTVYDNGENPDRKPFVKETESLRQELAAICYEKNVLGIKGPRKMTVIIPGMHENDERVCIRPKNELESLLTRYENGNKENLVCLVNKSPTWNEQTQSYVLNFHGRVTQASVKNFQIVHPDNEDYIVMQFGRVAEDVFSMDYSFPLCALQAFAITLSSFDGKLACE</sequence>
<dbReference type="GeneID" id="108273760"/>
<dbReference type="PROSITE" id="PS01200">
    <property type="entry name" value="TUB_1"/>
    <property type="match status" value="1"/>
</dbReference>
<dbReference type="GO" id="GO:0005929">
    <property type="term" value="C:cilium"/>
    <property type="evidence" value="ECO:0007669"/>
    <property type="project" value="TreeGrafter"/>
</dbReference>
<feature type="compositionally biased region" description="Basic and acidic residues" evidence="6">
    <location>
        <begin position="252"/>
        <end position="261"/>
    </location>
</feature>
<comment type="subcellular location">
    <subcellularLocation>
        <location evidence="1">Cytoplasm</location>
    </subcellularLocation>
    <subcellularLocation>
        <location evidence="2">Secreted</location>
    </subcellularLocation>
</comment>
<dbReference type="PANTHER" id="PTHR16517">
    <property type="entry name" value="TUBBY-RELATED"/>
    <property type="match status" value="1"/>
</dbReference>
<keyword evidence="4" id="KW-0963">Cytoplasm</keyword>
<organism evidence="8 9">
    <name type="scientific">Ictalurus punctatus</name>
    <name type="common">Channel catfish</name>
    <name type="synonym">Silurus punctatus</name>
    <dbReference type="NCBI Taxonomy" id="7998"/>
    <lineage>
        <taxon>Eukaryota</taxon>
        <taxon>Metazoa</taxon>
        <taxon>Chordata</taxon>
        <taxon>Craniata</taxon>
        <taxon>Vertebrata</taxon>
        <taxon>Euteleostomi</taxon>
        <taxon>Actinopterygii</taxon>
        <taxon>Neopterygii</taxon>
        <taxon>Teleostei</taxon>
        <taxon>Ostariophysi</taxon>
        <taxon>Siluriformes</taxon>
        <taxon>Ictaluridae</taxon>
        <taxon>Ictalurus</taxon>
    </lineage>
</organism>
<feature type="compositionally biased region" description="Polar residues" evidence="6">
    <location>
        <begin position="133"/>
        <end position="147"/>
    </location>
</feature>
<dbReference type="Pfam" id="PF01167">
    <property type="entry name" value="Tub"/>
    <property type="match status" value="1"/>
</dbReference>
<dbReference type="OrthoDB" id="8775810at2759"/>
<feature type="compositionally biased region" description="Basic and acidic residues" evidence="6">
    <location>
        <begin position="169"/>
        <end position="179"/>
    </location>
</feature>
<evidence type="ECO:0000256" key="3">
    <source>
        <dbReference type="ARBA" id="ARBA00007129"/>
    </source>
</evidence>
<feature type="domain" description="Tubby C-terminal" evidence="7">
    <location>
        <begin position="312"/>
        <end position="554"/>
    </location>
</feature>
<evidence type="ECO:0000256" key="5">
    <source>
        <dbReference type="ARBA" id="ARBA00022525"/>
    </source>
</evidence>
<feature type="region of interest" description="Disordered" evidence="6">
    <location>
        <begin position="169"/>
        <end position="193"/>
    </location>
</feature>
<comment type="similarity">
    <text evidence="3">Belongs to the TUB family.</text>
</comment>
<dbReference type="GO" id="GO:0005737">
    <property type="term" value="C:cytoplasm"/>
    <property type="evidence" value="ECO:0007669"/>
    <property type="project" value="UniProtKB-SubCell"/>
</dbReference>
<evidence type="ECO:0000256" key="4">
    <source>
        <dbReference type="ARBA" id="ARBA00022490"/>
    </source>
</evidence>
<evidence type="ECO:0000256" key="1">
    <source>
        <dbReference type="ARBA" id="ARBA00004496"/>
    </source>
</evidence>
<proteinExistence type="inferred from homology"/>
<evidence type="ECO:0000259" key="7">
    <source>
        <dbReference type="Pfam" id="PF01167"/>
    </source>
</evidence>
<keyword evidence="5" id="KW-0964">Secreted</keyword>
<dbReference type="STRING" id="7998.ENSIPUP00000000872"/>
<dbReference type="GO" id="GO:0061512">
    <property type="term" value="P:protein localization to cilium"/>
    <property type="evidence" value="ECO:0007669"/>
    <property type="project" value="TreeGrafter"/>
</dbReference>
<dbReference type="InterPro" id="IPR025659">
    <property type="entry name" value="Tubby-like_C"/>
</dbReference>
<dbReference type="AlphaFoldDB" id="A0A2D0S947"/>
<reference evidence="8" key="1">
    <citation type="journal article" date="2016" name="Nat. Commun.">
        <title>The channel catfish genome sequence provides insights into the evolution of scale formation in teleosts.</title>
        <authorList>
            <person name="Liu Z."/>
            <person name="Liu S."/>
            <person name="Yao J."/>
            <person name="Bao L."/>
            <person name="Zhang J."/>
            <person name="Li Y."/>
            <person name="Jiang C."/>
            <person name="Sun L."/>
            <person name="Wang R."/>
            <person name="Zhang Y."/>
            <person name="Zhou T."/>
            <person name="Zeng Q."/>
            <person name="Fu Q."/>
            <person name="Gao S."/>
            <person name="Li N."/>
            <person name="Koren S."/>
            <person name="Jiang Y."/>
            <person name="Zimin A."/>
            <person name="Xu P."/>
            <person name="Phillippy A.M."/>
            <person name="Geng X."/>
            <person name="Song L."/>
            <person name="Sun F."/>
            <person name="Li C."/>
            <person name="Wang X."/>
            <person name="Chen A."/>
            <person name="Jin Y."/>
            <person name="Yuan Z."/>
            <person name="Yang Y."/>
            <person name="Tan S."/>
            <person name="Peatman E."/>
            <person name="Lu J."/>
            <person name="Qin Z."/>
            <person name="Dunham R."/>
            <person name="Li Z."/>
            <person name="Sonstegard T."/>
            <person name="Feng J."/>
            <person name="Danzmann R.G."/>
            <person name="Schroeder S."/>
            <person name="Scheffler B."/>
            <person name="Duke M.V."/>
            <person name="Ballard L."/>
            <person name="Kucuktas H."/>
            <person name="Kaltenboeck L."/>
            <person name="Liu H."/>
            <person name="Armbruster J."/>
            <person name="Xie Y."/>
            <person name="Kirby M.L."/>
            <person name="Tian Y."/>
            <person name="Flanagan M.E."/>
            <person name="Mu W."/>
            <person name="Waldbieser G.C."/>
        </authorList>
    </citation>
    <scope>NUCLEOTIDE SEQUENCE [LARGE SCALE GENOMIC DNA]</scope>
    <source>
        <strain evidence="8">SDA103</strain>
    </source>
</reference>